<dbReference type="Pfam" id="PF00076">
    <property type="entry name" value="RRM_1"/>
    <property type="match status" value="1"/>
</dbReference>
<evidence type="ECO:0000256" key="2">
    <source>
        <dbReference type="ARBA" id="ARBA00022884"/>
    </source>
</evidence>
<comment type="subcellular location">
    <subcellularLocation>
        <location evidence="1">Cytoplasm</location>
        <location evidence="1">Stress granule</location>
    </subcellularLocation>
</comment>
<dbReference type="InterPro" id="IPR032710">
    <property type="entry name" value="NTF2-like_dom_sf"/>
</dbReference>
<accession>A0AAN9BUT0</accession>
<dbReference type="InterPro" id="IPR000504">
    <property type="entry name" value="RRM_dom"/>
</dbReference>
<evidence type="ECO:0000256" key="4">
    <source>
        <dbReference type="SAM" id="MobiDB-lite"/>
    </source>
</evidence>
<feature type="domain" description="RRM" evidence="5">
    <location>
        <begin position="360"/>
        <end position="438"/>
    </location>
</feature>
<dbReference type="SMART" id="SM00360">
    <property type="entry name" value="RRM"/>
    <property type="match status" value="1"/>
</dbReference>
<evidence type="ECO:0000259" key="5">
    <source>
        <dbReference type="PROSITE" id="PS50102"/>
    </source>
</evidence>
<gene>
    <name evidence="7" type="ORF">V1264_011317</name>
</gene>
<dbReference type="SUPFAM" id="SSF54427">
    <property type="entry name" value="NTF2-like"/>
    <property type="match status" value="1"/>
</dbReference>
<dbReference type="PANTHER" id="PTHR10693">
    <property type="entry name" value="RAS GTPASE-ACTIVATING PROTEIN-BINDING PROTEIN"/>
    <property type="match status" value="1"/>
</dbReference>
<feature type="domain" description="NTF2" evidence="6">
    <location>
        <begin position="19"/>
        <end position="139"/>
    </location>
</feature>
<proteinExistence type="predicted"/>
<feature type="region of interest" description="Disordered" evidence="4">
    <location>
        <begin position="422"/>
        <end position="509"/>
    </location>
</feature>
<dbReference type="InterPro" id="IPR039539">
    <property type="entry name" value="Ras_GTPase_bind_prot"/>
</dbReference>
<dbReference type="Gene3D" id="3.10.450.50">
    <property type="match status" value="1"/>
</dbReference>
<dbReference type="PANTHER" id="PTHR10693:SF20">
    <property type="entry name" value="AT27578P"/>
    <property type="match status" value="1"/>
</dbReference>
<feature type="compositionally biased region" description="Gly residues" evidence="4">
    <location>
        <begin position="450"/>
        <end position="479"/>
    </location>
</feature>
<evidence type="ECO:0000256" key="1">
    <source>
        <dbReference type="ARBA" id="ARBA00004210"/>
    </source>
</evidence>
<dbReference type="Pfam" id="PF02136">
    <property type="entry name" value="NTF2"/>
    <property type="match status" value="1"/>
</dbReference>
<comment type="caution">
    <text evidence="7">The sequence shown here is derived from an EMBL/GenBank/DDBJ whole genome shotgun (WGS) entry which is preliminary data.</text>
</comment>
<dbReference type="FunFam" id="3.10.450.50:FF:000015">
    <property type="entry name" value="Ras GTPase-activating protein-binding protein 2"/>
    <property type="match status" value="1"/>
</dbReference>
<feature type="compositionally biased region" description="Low complexity" evidence="4">
    <location>
        <begin position="167"/>
        <end position="178"/>
    </location>
</feature>
<dbReference type="PROSITE" id="PS50102">
    <property type="entry name" value="RRM"/>
    <property type="match status" value="1"/>
</dbReference>
<name>A0AAN9BUT0_9CAEN</name>
<dbReference type="InterPro" id="IPR018222">
    <property type="entry name" value="Nuclear_transport_factor_2_euk"/>
</dbReference>
<dbReference type="EMBL" id="JBAMIC010000002">
    <property type="protein sequence ID" value="KAK7111734.1"/>
    <property type="molecule type" value="Genomic_DNA"/>
</dbReference>
<feature type="compositionally biased region" description="Acidic residues" evidence="4">
    <location>
        <begin position="147"/>
        <end position="158"/>
    </location>
</feature>
<evidence type="ECO:0000313" key="8">
    <source>
        <dbReference type="Proteomes" id="UP001374579"/>
    </source>
</evidence>
<dbReference type="Gene3D" id="3.30.70.330">
    <property type="match status" value="1"/>
</dbReference>
<feature type="compositionally biased region" description="Basic and acidic residues" evidence="4">
    <location>
        <begin position="319"/>
        <end position="336"/>
    </location>
</feature>
<dbReference type="GO" id="GO:1990904">
    <property type="term" value="C:ribonucleoprotein complex"/>
    <property type="evidence" value="ECO:0007669"/>
    <property type="project" value="TreeGrafter"/>
</dbReference>
<evidence type="ECO:0000313" key="7">
    <source>
        <dbReference type="EMBL" id="KAK7111734.1"/>
    </source>
</evidence>
<dbReference type="CDD" id="cd00780">
    <property type="entry name" value="NTF2"/>
    <property type="match status" value="1"/>
</dbReference>
<evidence type="ECO:0008006" key="9">
    <source>
        <dbReference type="Google" id="ProtNLM"/>
    </source>
</evidence>
<sequence length="509" mass="55029">MVMANPPAGELDAESAQHVGREFVRQYYTLMHEAPYHLHRFYSQNSSFVHGGVEKPGEEQPPVVGQHEIHKKIISLGYRDCHAKIRQVDSQPTVGNAVVVQVTGELSNDGKPMRRFMQTFVLAPQSAKQYYVHNDVFRYQDEVFVDEEEDADAEETEGFSEVVENGSPSESPQQPQEPLYFEQPAQPMSNGSVHDEEEEVATVEKSKAPEEAELEAEIDSLDIEESQPTFDKAEPTPVVEPPAEPEPEPQPVAPKPCSWAALVRAPNSASASQSTPTFGTVGKPSRPVEPKTETGPAPSNSATVSPGGTQPQPQRAPRPPRERFERDRSNMSRGEEGDVDSLSGRRPAGGGVGNKYPDNQQLFVGNLPHNISERELKVFFEHWGKVVELRINTKASGGKLPNFGFVVFDSPEPVQDILKQKPIKFNGEHRLNVEEKKPRGSEGRPSGRGAPRGGGPGGSRGGYSGGRGGGGIKTGGGFGRPNDGERRGMGVGGGAPRGGGGGMSGPPRR</sequence>
<dbReference type="CDD" id="cd12229">
    <property type="entry name" value="RRM_G3BP"/>
    <property type="match status" value="1"/>
</dbReference>
<feature type="compositionally biased region" description="Polar residues" evidence="4">
    <location>
        <begin position="297"/>
        <end position="309"/>
    </location>
</feature>
<protein>
    <recommendedName>
        <fullName evidence="9">Ras GTPase-activating protein-binding protein 2</fullName>
    </recommendedName>
</protein>
<evidence type="ECO:0000259" key="6">
    <source>
        <dbReference type="PROSITE" id="PS50177"/>
    </source>
</evidence>
<feature type="compositionally biased region" description="Polar residues" evidence="4">
    <location>
        <begin position="267"/>
        <end position="278"/>
    </location>
</feature>
<reference evidence="7 8" key="1">
    <citation type="submission" date="2024-02" db="EMBL/GenBank/DDBJ databases">
        <title>Chromosome-scale genome assembly of the rough periwinkle Littorina saxatilis.</title>
        <authorList>
            <person name="De Jode A."/>
            <person name="Faria R."/>
            <person name="Formenti G."/>
            <person name="Sims Y."/>
            <person name="Smith T.P."/>
            <person name="Tracey A."/>
            <person name="Wood J.M.D."/>
            <person name="Zagrodzka Z.B."/>
            <person name="Johannesson K."/>
            <person name="Butlin R.K."/>
            <person name="Leder E.H."/>
        </authorList>
    </citation>
    <scope>NUCLEOTIDE SEQUENCE [LARGE SCALE GENOMIC DNA]</scope>
    <source>
        <strain evidence="7">Snail1</strain>
        <tissue evidence="7">Muscle</tissue>
    </source>
</reference>
<dbReference type="AlphaFoldDB" id="A0AAN9BUT0"/>
<dbReference type="SUPFAM" id="SSF54928">
    <property type="entry name" value="RNA-binding domain, RBD"/>
    <property type="match status" value="1"/>
</dbReference>
<feature type="compositionally biased region" description="Basic and acidic residues" evidence="4">
    <location>
        <begin position="426"/>
        <end position="442"/>
    </location>
</feature>
<dbReference type="PROSITE" id="PS50177">
    <property type="entry name" value="NTF2_DOMAIN"/>
    <property type="match status" value="1"/>
</dbReference>
<dbReference type="GO" id="GO:0010494">
    <property type="term" value="C:cytoplasmic stress granule"/>
    <property type="evidence" value="ECO:0007669"/>
    <property type="project" value="UniProtKB-SubCell"/>
</dbReference>
<dbReference type="InterPro" id="IPR012677">
    <property type="entry name" value="Nucleotide-bd_a/b_plait_sf"/>
</dbReference>
<evidence type="ECO:0000256" key="3">
    <source>
        <dbReference type="PROSITE-ProRule" id="PRU00176"/>
    </source>
</evidence>
<dbReference type="GO" id="GO:0003729">
    <property type="term" value="F:mRNA binding"/>
    <property type="evidence" value="ECO:0007669"/>
    <property type="project" value="TreeGrafter"/>
</dbReference>
<dbReference type="InterPro" id="IPR035979">
    <property type="entry name" value="RBD_domain_sf"/>
</dbReference>
<keyword evidence="2 3" id="KW-0694">RNA-binding</keyword>
<feature type="compositionally biased region" description="Gly residues" evidence="4">
    <location>
        <begin position="489"/>
        <end position="509"/>
    </location>
</feature>
<dbReference type="GO" id="GO:0005829">
    <property type="term" value="C:cytosol"/>
    <property type="evidence" value="ECO:0007669"/>
    <property type="project" value="TreeGrafter"/>
</dbReference>
<dbReference type="Proteomes" id="UP001374579">
    <property type="component" value="Unassembled WGS sequence"/>
</dbReference>
<dbReference type="InterPro" id="IPR002075">
    <property type="entry name" value="NTF2_dom"/>
</dbReference>
<feature type="compositionally biased region" description="Pro residues" evidence="4">
    <location>
        <begin position="238"/>
        <end position="254"/>
    </location>
</feature>
<organism evidence="7 8">
    <name type="scientific">Littorina saxatilis</name>
    <dbReference type="NCBI Taxonomy" id="31220"/>
    <lineage>
        <taxon>Eukaryota</taxon>
        <taxon>Metazoa</taxon>
        <taxon>Spiralia</taxon>
        <taxon>Lophotrochozoa</taxon>
        <taxon>Mollusca</taxon>
        <taxon>Gastropoda</taxon>
        <taxon>Caenogastropoda</taxon>
        <taxon>Littorinimorpha</taxon>
        <taxon>Littorinoidea</taxon>
        <taxon>Littorinidae</taxon>
        <taxon>Littorina</taxon>
    </lineage>
</organism>
<keyword evidence="8" id="KW-1185">Reference proteome</keyword>
<feature type="compositionally biased region" description="Acidic residues" evidence="4">
    <location>
        <begin position="211"/>
        <end position="225"/>
    </location>
</feature>
<feature type="region of interest" description="Disordered" evidence="4">
    <location>
        <begin position="147"/>
        <end position="359"/>
    </location>
</feature>